<evidence type="ECO:0000313" key="1">
    <source>
        <dbReference type="EMBL" id="GBN85600.1"/>
    </source>
</evidence>
<protein>
    <submittedName>
        <fullName evidence="1">Uncharacterized protein</fullName>
    </submittedName>
</protein>
<reference evidence="1 2" key="1">
    <citation type="journal article" date="2019" name="Sci. Rep.">
        <title>Orb-weaving spider Araneus ventricosus genome elucidates the spidroin gene catalogue.</title>
        <authorList>
            <person name="Kono N."/>
            <person name="Nakamura H."/>
            <person name="Ohtoshi R."/>
            <person name="Moran D.A.P."/>
            <person name="Shinohara A."/>
            <person name="Yoshida Y."/>
            <person name="Fujiwara M."/>
            <person name="Mori M."/>
            <person name="Tomita M."/>
            <person name="Arakawa K."/>
        </authorList>
    </citation>
    <scope>NUCLEOTIDE SEQUENCE [LARGE SCALE GENOMIC DNA]</scope>
</reference>
<proteinExistence type="predicted"/>
<comment type="caution">
    <text evidence="1">The sequence shown here is derived from an EMBL/GenBank/DDBJ whole genome shotgun (WGS) entry which is preliminary data.</text>
</comment>
<keyword evidence="2" id="KW-1185">Reference proteome</keyword>
<dbReference type="EMBL" id="BGPR01020852">
    <property type="protein sequence ID" value="GBN85600.1"/>
    <property type="molecule type" value="Genomic_DNA"/>
</dbReference>
<evidence type="ECO:0000313" key="2">
    <source>
        <dbReference type="Proteomes" id="UP000499080"/>
    </source>
</evidence>
<sequence length="100" mass="11271">MGIVSFFPIPAKLLGIQIFDERGILFPSVKEKTQTFLRRCEFTFKSVLTLLLSLLILHLSTTWEESVSIIPTSRRTLDAMTAVARSETPNRSLFRAVALS</sequence>
<name>A0A4Y2SE77_ARAVE</name>
<accession>A0A4Y2SE77</accession>
<gene>
    <name evidence="1" type="ORF">AVEN_218147_1</name>
</gene>
<dbReference type="Proteomes" id="UP000499080">
    <property type="component" value="Unassembled WGS sequence"/>
</dbReference>
<organism evidence="1 2">
    <name type="scientific">Araneus ventricosus</name>
    <name type="common">Orbweaver spider</name>
    <name type="synonym">Epeira ventricosa</name>
    <dbReference type="NCBI Taxonomy" id="182803"/>
    <lineage>
        <taxon>Eukaryota</taxon>
        <taxon>Metazoa</taxon>
        <taxon>Ecdysozoa</taxon>
        <taxon>Arthropoda</taxon>
        <taxon>Chelicerata</taxon>
        <taxon>Arachnida</taxon>
        <taxon>Araneae</taxon>
        <taxon>Araneomorphae</taxon>
        <taxon>Entelegynae</taxon>
        <taxon>Araneoidea</taxon>
        <taxon>Araneidae</taxon>
        <taxon>Araneus</taxon>
    </lineage>
</organism>
<dbReference type="AlphaFoldDB" id="A0A4Y2SE77"/>